<dbReference type="NCBIfam" id="TIGR03694">
    <property type="entry name" value="exosort_acyl"/>
    <property type="match status" value="1"/>
</dbReference>
<comment type="caution">
    <text evidence="1">The sequence shown here is derived from an EMBL/GenBank/DDBJ whole genome shotgun (WGS) entry which is preliminary data.</text>
</comment>
<sequence length="264" mass="30775">MNDVVAAFNEYFEVIDAHSPELLHHAFKLRYQVYCIEQRAPGFEASKYPAEMESDEYDRHSSHILLRHRPSGEFVGTARLILPDPLDSKKLFPTEQHTRLDPALIDMSHLPRRHTGEISRLVVVRRFARRRDEPLHALERGANIEKWNPTSKRRFPHPLLALAVGIIRMSVERNVTHWLSVMEPSLNRLLSLYGLQLDPVGPIIEHHGQRGPYYVDLVKMLDRMHKDYNEFWELVTDYGRLRPISNEYTQSSVSDSEHLLEAVE</sequence>
<dbReference type="Pfam" id="PF13444">
    <property type="entry name" value="Acetyltransf_5"/>
    <property type="match status" value="1"/>
</dbReference>
<evidence type="ECO:0000313" key="1">
    <source>
        <dbReference type="EMBL" id="SDQ89586.1"/>
    </source>
</evidence>
<organism evidence="1 2">
    <name type="scientific">Nitrosospira multiformis</name>
    <dbReference type="NCBI Taxonomy" id="1231"/>
    <lineage>
        <taxon>Bacteria</taxon>
        <taxon>Pseudomonadati</taxon>
        <taxon>Pseudomonadota</taxon>
        <taxon>Betaproteobacteria</taxon>
        <taxon>Nitrosomonadales</taxon>
        <taxon>Nitrosomonadaceae</taxon>
        <taxon>Nitrosospira</taxon>
    </lineage>
</organism>
<accession>A0ABY0TKP5</accession>
<name>A0ABY0TKP5_9PROT</name>
<proteinExistence type="predicted"/>
<keyword evidence="2" id="KW-1185">Reference proteome</keyword>
<dbReference type="Gene3D" id="3.40.630.30">
    <property type="match status" value="1"/>
</dbReference>
<protein>
    <submittedName>
        <fullName evidence="1">N-acyl amino acid synthase, PEP-CTERM/exosortase system-associated</fullName>
    </submittedName>
</protein>
<gene>
    <name evidence="1" type="ORF">SAMN05216402_2729</name>
</gene>
<dbReference type="Proteomes" id="UP000183471">
    <property type="component" value="Unassembled WGS sequence"/>
</dbReference>
<dbReference type="EMBL" id="FNKY01000001">
    <property type="protein sequence ID" value="SDQ89586.1"/>
    <property type="molecule type" value="Genomic_DNA"/>
</dbReference>
<dbReference type="SUPFAM" id="SSF55729">
    <property type="entry name" value="Acyl-CoA N-acyltransferases (Nat)"/>
    <property type="match status" value="1"/>
</dbReference>
<evidence type="ECO:0000313" key="2">
    <source>
        <dbReference type="Proteomes" id="UP000183471"/>
    </source>
</evidence>
<dbReference type="InterPro" id="IPR022484">
    <property type="entry name" value="PEP-CTERM/exosrtase_acylTfrase"/>
</dbReference>
<dbReference type="InterPro" id="IPR016181">
    <property type="entry name" value="Acyl_CoA_acyltransferase"/>
</dbReference>
<reference evidence="1 2" key="1">
    <citation type="submission" date="2016-10" db="EMBL/GenBank/DDBJ databases">
        <authorList>
            <person name="Varghese N."/>
            <person name="Submissions S."/>
        </authorList>
    </citation>
    <scope>NUCLEOTIDE SEQUENCE [LARGE SCALE GENOMIC DNA]</scope>
    <source>
        <strain evidence="1 2">Nl1</strain>
    </source>
</reference>
<dbReference type="RefSeq" id="WP_074633420.1">
    <property type="nucleotide sequence ID" value="NZ_FNKY01000001.1"/>
</dbReference>